<keyword evidence="2" id="KW-0732">Signal</keyword>
<sequence length="133" mass="14764">HLVSLSMIVFGSNTLLCPASASYKEQFTICITPTAGPAAIFGSSVNRRSLLAIRVTMKNGCLQKSDVGECYDRRLVVHSRFANVLTVDPTSRPHHFRIAPIYCNKQKTVVLFVTVFLLLLLPAVHLLCFFLLL</sequence>
<keyword evidence="1" id="KW-0472">Membrane</keyword>
<proteinExistence type="predicted"/>
<evidence type="ECO:0008006" key="4">
    <source>
        <dbReference type="Google" id="ProtNLM"/>
    </source>
</evidence>
<feature type="transmembrane region" description="Helical" evidence="1">
    <location>
        <begin position="109"/>
        <end position="132"/>
    </location>
</feature>
<organism evidence="3">
    <name type="scientific">Spongospora subterranea</name>
    <dbReference type="NCBI Taxonomy" id="70186"/>
    <lineage>
        <taxon>Eukaryota</taxon>
        <taxon>Sar</taxon>
        <taxon>Rhizaria</taxon>
        <taxon>Endomyxa</taxon>
        <taxon>Phytomyxea</taxon>
        <taxon>Plasmodiophorida</taxon>
        <taxon>Plasmodiophoridae</taxon>
        <taxon>Spongospora</taxon>
    </lineage>
</organism>
<feature type="non-terminal residue" evidence="3">
    <location>
        <position position="133"/>
    </location>
</feature>
<reference evidence="3" key="1">
    <citation type="submission" date="2015-04" db="EMBL/GenBank/DDBJ databases">
        <title>The genome sequence of the plant pathogenic Rhizarian Plasmodiophora brassicae reveals insights in its biotrophic life cycle and the origin of chitin synthesis.</title>
        <authorList>
            <person name="Schwelm A."/>
            <person name="Fogelqvist J."/>
            <person name="Knaust A."/>
            <person name="Julke S."/>
            <person name="Lilja T."/>
            <person name="Dhandapani V."/>
            <person name="Bonilla-Rosso G."/>
            <person name="Karlsson M."/>
            <person name="Shevchenko A."/>
            <person name="Choi S.R."/>
            <person name="Kim H.G."/>
            <person name="Park J.Y."/>
            <person name="Lim Y.P."/>
            <person name="Ludwig-Muller J."/>
            <person name="Dixelius C."/>
        </authorList>
    </citation>
    <scope>NUCLEOTIDE SEQUENCE</scope>
    <source>
        <tissue evidence="3">Potato root galls</tissue>
    </source>
</reference>
<evidence type="ECO:0000256" key="1">
    <source>
        <dbReference type="SAM" id="Phobius"/>
    </source>
</evidence>
<feature type="signal peptide" evidence="2">
    <location>
        <begin position="1"/>
        <end position="21"/>
    </location>
</feature>
<protein>
    <recommendedName>
        <fullName evidence="4">ZP domain-containing protein</fullName>
    </recommendedName>
</protein>
<name>A0A0H5QIT6_9EUKA</name>
<feature type="non-terminal residue" evidence="3">
    <location>
        <position position="1"/>
    </location>
</feature>
<dbReference type="AlphaFoldDB" id="A0A0H5QIT6"/>
<dbReference type="EMBL" id="HACM01001120">
    <property type="protein sequence ID" value="CRZ01562.1"/>
    <property type="molecule type" value="Transcribed_RNA"/>
</dbReference>
<keyword evidence="1" id="KW-0812">Transmembrane</keyword>
<evidence type="ECO:0000313" key="3">
    <source>
        <dbReference type="EMBL" id="CRZ01562.1"/>
    </source>
</evidence>
<keyword evidence="1" id="KW-1133">Transmembrane helix</keyword>
<evidence type="ECO:0000256" key="2">
    <source>
        <dbReference type="SAM" id="SignalP"/>
    </source>
</evidence>
<accession>A0A0H5QIT6</accession>
<feature type="chain" id="PRO_5005223543" description="ZP domain-containing protein" evidence="2">
    <location>
        <begin position="22"/>
        <end position="133"/>
    </location>
</feature>